<accession>A0A6J5MR79</accession>
<dbReference type="InterPro" id="IPR011856">
    <property type="entry name" value="tRNA_endonuc-like_dom_sf"/>
</dbReference>
<dbReference type="Gene3D" id="3.40.1350.10">
    <property type="match status" value="1"/>
</dbReference>
<evidence type="ECO:0000256" key="1">
    <source>
        <dbReference type="ARBA" id="ARBA00001946"/>
    </source>
</evidence>
<gene>
    <name evidence="5" type="ORF">UFOVP518_42</name>
</gene>
<dbReference type="Pfam" id="PF08774">
    <property type="entry name" value="VRR_NUC"/>
    <property type="match status" value="1"/>
</dbReference>
<reference evidence="5" key="1">
    <citation type="submission" date="2020-04" db="EMBL/GenBank/DDBJ databases">
        <authorList>
            <person name="Chiriac C."/>
            <person name="Salcher M."/>
            <person name="Ghai R."/>
            <person name="Kavagutti S V."/>
        </authorList>
    </citation>
    <scope>NUCLEOTIDE SEQUENCE</scope>
</reference>
<dbReference type="GO" id="GO:0016788">
    <property type="term" value="F:hydrolase activity, acting on ester bonds"/>
    <property type="evidence" value="ECO:0007669"/>
    <property type="project" value="InterPro"/>
</dbReference>
<evidence type="ECO:0000256" key="3">
    <source>
        <dbReference type="ARBA" id="ARBA00022801"/>
    </source>
</evidence>
<comment type="cofactor">
    <cofactor evidence="1">
        <name>Mg(2+)</name>
        <dbReference type="ChEBI" id="CHEBI:18420"/>
    </cofactor>
</comment>
<name>A0A6J5MR79_9CAUD</name>
<dbReference type="SMART" id="SM00990">
    <property type="entry name" value="VRR_NUC"/>
    <property type="match status" value="1"/>
</dbReference>
<keyword evidence="2" id="KW-0540">Nuclease</keyword>
<dbReference type="GO" id="GO:0003676">
    <property type="term" value="F:nucleic acid binding"/>
    <property type="evidence" value="ECO:0007669"/>
    <property type="project" value="InterPro"/>
</dbReference>
<dbReference type="InterPro" id="IPR014883">
    <property type="entry name" value="VRR_NUC"/>
</dbReference>
<dbReference type="EMBL" id="LR796478">
    <property type="protein sequence ID" value="CAB4147683.1"/>
    <property type="molecule type" value="Genomic_DNA"/>
</dbReference>
<proteinExistence type="predicted"/>
<evidence type="ECO:0000313" key="5">
    <source>
        <dbReference type="EMBL" id="CAB4147683.1"/>
    </source>
</evidence>
<evidence type="ECO:0000256" key="2">
    <source>
        <dbReference type="ARBA" id="ARBA00022722"/>
    </source>
</evidence>
<dbReference type="GO" id="GO:0004518">
    <property type="term" value="F:nuclease activity"/>
    <property type="evidence" value="ECO:0007669"/>
    <property type="project" value="UniProtKB-KW"/>
</dbReference>
<keyword evidence="3" id="KW-0378">Hydrolase</keyword>
<feature type="domain" description="VRR-NUC" evidence="4">
    <location>
        <begin position="7"/>
        <end position="106"/>
    </location>
</feature>
<evidence type="ECO:0000259" key="4">
    <source>
        <dbReference type="SMART" id="SM00990"/>
    </source>
</evidence>
<organism evidence="5">
    <name type="scientific">uncultured Caudovirales phage</name>
    <dbReference type="NCBI Taxonomy" id="2100421"/>
    <lineage>
        <taxon>Viruses</taxon>
        <taxon>Duplodnaviria</taxon>
        <taxon>Heunggongvirae</taxon>
        <taxon>Uroviricota</taxon>
        <taxon>Caudoviricetes</taxon>
        <taxon>Peduoviridae</taxon>
        <taxon>Maltschvirus</taxon>
        <taxon>Maltschvirus maltsch</taxon>
    </lineage>
</organism>
<sequence>MKGITDQSESTIQKQCIKWMKFQYPFLITFAIPNGGTRNIREAVNMKQQGVMAGVSDLIMLRPNKTHHALCIELKTKNGKQTPAQKDFEKNVKQWNYQYSICRSLDEFMQVVNDYVMDI</sequence>
<protein>
    <submittedName>
        <fullName evidence="5">VRR-NUC domain containing protein</fullName>
    </submittedName>
</protein>